<keyword evidence="3" id="KW-0732">Signal</keyword>
<dbReference type="GO" id="GO:0016798">
    <property type="term" value="F:hydrolase activity, acting on glycosyl bonds"/>
    <property type="evidence" value="ECO:0007669"/>
    <property type="project" value="UniProtKB-KW"/>
</dbReference>
<evidence type="ECO:0000313" key="5">
    <source>
        <dbReference type="EMBL" id="SFC84480.1"/>
    </source>
</evidence>
<dbReference type="InterPro" id="IPR036116">
    <property type="entry name" value="FN3_sf"/>
</dbReference>
<keyword evidence="1" id="KW-0326">Glycosidase</keyword>
<dbReference type="STRING" id="910347.SAMN05421773_106249"/>
<dbReference type="CDD" id="cd10318">
    <property type="entry name" value="RGL11"/>
    <property type="match status" value="1"/>
</dbReference>
<dbReference type="InterPro" id="IPR013830">
    <property type="entry name" value="SGNH_hydro"/>
</dbReference>
<evidence type="ECO:0000313" key="6">
    <source>
        <dbReference type="Proteomes" id="UP000199207"/>
    </source>
</evidence>
<dbReference type="SUPFAM" id="SSF52266">
    <property type="entry name" value="SGNH hydrolase"/>
    <property type="match status" value="1"/>
</dbReference>
<dbReference type="PANTHER" id="PTHR43118">
    <property type="entry name" value="RHAMNOGALACTURONAN LYASE (EUROFUNG)"/>
    <property type="match status" value="1"/>
</dbReference>
<dbReference type="InterPro" id="IPR013783">
    <property type="entry name" value="Ig-like_fold"/>
</dbReference>
<dbReference type="Gene3D" id="3.40.50.1110">
    <property type="entry name" value="SGNH hydrolase"/>
    <property type="match status" value="1"/>
</dbReference>
<dbReference type="EMBL" id="FOLM01000006">
    <property type="protein sequence ID" value="SFC84480.1"/>
    <property type="molecule type" value="Genomic_DNA"/>
</dbReference>
<dbReference type="Pfam" id="PF21348">
    <property type="entry name" value="RGL11_C"/>
    <property type="match status" value="1"/>
</dbReference>
<name>A0A1I1MSF0_9ACTN</name>
<proteinExistence type="predicted"/>
<dbReference type="PROSITE" id="PS50853">
    <property type="entry name" value="FN3"/>
    <property type="match status" value="1"/>
</dbReference>
<protein>
    <submittedName>
        <fullName evidence="5">Lysophospholipase L1</fullName>
    </submittedName>
</protein>
<dbReference type="InterPro" id="IPR037459">
    <property type="entry name" value="RhgT-like"/>
</dbReference>
<dbReference type="Gene3D" id="2.60.40.10">
    <property type="entry name" value="Immunoglobulins"/>
    <property type="match status" value="2"/>
</dbReference>
<dbReference type="SMART" id="SM00060">
    <property type="entry name" value="FN3"/>
    <property type="match status" value="1"/>
</dbReference>
<dbReference type="InterPro" id="IPR034641">
    <property type="entry name" value="RGL11"/>
</dbReference>
<keyword evidence="1" id="KW-0378">Hydrolase</keyword>
<keyword evidence="2" id="KW-0624">Polysaccharide degradation</keyword>
<gene>
    <name evidence="5" type="ORF">SAMN05421773_106249</name>
</gene>
<dbReference type="Proteomes" id="UP000199207">
    <property type="component" value="Unassembled WGS sequence"/>
</dbReference>
<dbReference type="Pfam" id="PF00041">
    <property type="entry name" value="fn3"/>
    <property type="match status" value="1"/>
</dbReference>
<keyword evidence="2" id="KW-0119">Carbohydrate metabolism</keyword>
<dbReference type="SUPFAM" id="SSF69318">
    <property type="entry name" value="Integrin alpha N-terminal domain"/>
    <property type="match status" value="1"/>
</dbReference>
<dbReference type="InterPro" id="IPR049366">
    <property type="entry name" value="RGL11_C"/>
</dbReference>
<dbReference type="CDD" id="cd01821">
    <property type="entry name" value="Rhamnogalacturan_acetylesterase_like"/>
    <property type="match status" value="1"/>
</dbReference>
<reference evidence="5 6" key="1">
    <citation type="submission" date="2016-10" db="EMBL/GenBank/DDBJ databases">
        <authorList>
            <person name="de Groot N.N."/>
        </authorList>
    </citation>
    <scope>NUCLEOTIDE SEQUENCE [LARGE SCALE GENOMIC DNA]</scope>
    <source>
        <strain evidence="5 6">CGMCC 4.5739</strain>
    </source>
</reference>
<dbReference type="InterPro" id="IPR041624">
    <property type="entry name" value="RGI_lyase"/>
</dbReference>
<dbReference type="AlphaFoldDB" id="A0A1I1MSF0"/>
<dbReference type="InterPro" id="IPR028994">
    <property type="entry name" value="Integrin_alpha_N"/>
</dbReference>
<dbReference type="InterPro" id="IPR003961">
    <property type="entry name" value="FN3_dom"/>
</dbReference>
<dbReference type="Gene3D" id="2.60.120.430">
    <property type="entry name" value="Galactose-binding lectin"/>
    <property type="match status" value="1"/>
</dbReference>
<evidence type="ECO:0000256" key="2">
    <source>
        <dbReference type="ARBA" id="ARBA00023326"/>
    </source>
</evidence>
<dbReference type="Pfam" id="PF13472">
    <property type="entry name" value="Lipase_GDSL_2"/>
    <property type="match status" value="1"/>
</dbReference>
<dbReference type="SUPFAM" id="SSF49265">
    <property type="entry name" value="Fibronectin type III"/>
    <property type="match status" value="1"/>
</dbReference>
<keyword evidence="6" id="KW-1185">Reference proteome</keyword>
<dbReference type="InterPro" id="IPR006311">
    <property type="entry name" value="TAT_signal"/>
</dbReference>
<dbReference type="InterPro" id="IPR008979">
    <property type="entry name" value="Galactose-bd-like_sf"/>
</dbReference>
<feature type="domain" description="Fibronectin type-III" evidence="4">
    <location>
        <begin position="281"/>
        <end position="370"/>
    </location>
</feature>
<feature type="signal peptide" evidence="3">
    <location>
        <begin position="1"/>
        <end position="41"/>
    </location>
</feature>
<feature type="chain" id="PRO_5011744226" evidence="3">
    <location>
        <begin position="42"/>
        <end position="1145"/>
    </location>
</feature>
<dbReference type="PANTHER" id="PTHR43118:SF1">
    <property type="entry name" value="RHAMNOGALACTURONAN LYASE (EUROFUNG)"/>
    <property type="match status" value="1"/>
</dbReference>
<dbReference type="Pfam" id="PF18370">
    <property type="entry name" value="RGI_lyase"/>
    <property type="match status" value="1"/>
</dbReference>
<dbReference type="GO" id="GO:0000272">
    <property type="term" value="P:polysaccharide catabolic process"/>
    <property type="evidence" value="ECO:0007669"/>
    <property type="project" value="UniProtKB-KW"/>
</dbReference>
<organism evidence="5 6">
    <name type="scientific">Streptomyces aidingensis</name>
    <dbReference type="NCBI Taxonomy" id="910347"/>
    <lineage>
        <taxon>Bacteria</taxon>
        <taxon>Bacillati</taxon>
        <taxon>Actinomycetota</taxon>
        <taxon>Actinomycetes</taxon>
        <taxon>Kitasatosporales</taxon>
        <taxon>Streptomycetaceae</taxon>
        <taxon>Streptomyces</taxon>
    </lineage>
</organism>
<evidence type="ECO:0000256" key="1">
    <source>
        <dbReference type="ARBA" id="ARBA00023295"/>
    </source>
</evidence>
<dbReference type="PROSITE" id="PS51318">
    <property type="entry name" value="TAT"/>
    <property type="match status" value="1"/>
</dbReference>
<sequence>MGRTTARAPGRPRRLLRTVAAGLTALAAAAVGLAVPGSATAAEGDGPTVYLAGDSTVQTYDPYWVPQAGWGQMLDRFFSEEVTVANHAIGGRSSRSFIEEGRLDAILERIQPGDYLFVQFGHNDATVSRPERYTPPEDYKEYLRNDYIAGARAKGAVPVLVTPVSRRSFDPATGEFHVSFPEYVQKVHELAAEEDVLMVDLSASSRGYLDGIGPEEAKSVFLHVPAGVYPNRPDGTVDDTHFQEYGAIQMARLVAQGVAGLDTPLAQYVREAGPPAEVPAAPTGLRTDTVSNASVRLLWDEVPGADIYRVQLREAADPAAEFRLGTTATVGVAQLGGLGEETAYEVRVVAVNGRGESQPSAVLTFATVAADLRFDFGPVGQPVAEGFTEMNRTVLYTEERGYGLTAAGEMIDRDRGDAAGDVERDFVAWFGGSYEFKADVENGRYAVRAYVGDLLGSARTLFAFEGYDFGQVSSPSRQVITRDFEGVLVEDGQLNVVLSGQTAHLNGLEITRVGGLPGEGGGGAEEPPPGPRFMERLDRAPVAVLAGRKNNPNKGVRLGWRMLGTDPDDVAFLVYRDGRLVTEEPLTGATSYYDDKGKKKSVYQVVTVVEGQETDRTARFGVWRDQSLEIPVNRPEGGTTPDGTAYTYHLNDASVGDLDGDGRYEIVQLWNPSNAQDNSRPGHTGNVYVDAYTLDGEQLWRIDLGRNIRAGAHYTSVIVYDLDSDGRAEVVLKTADGTVDGAGEVIGDPDADHRNSSGYILSGPEYLTVFDGRTGAALATTDYAPARGNVCDWGDCYGNRVDRMMMSVAHLDGERPSLIVSRGIYTRSVLVAFDWDGTSLGKRWTFDSNLWGPKYVGQGNHQMSVADVDGDGRDEIVYGAMTVDHNGRPLYSSGLGHGDALHVGDLDPAREGLEIFSPFESMSASGGIAAALRDAATGEVLWSMPGTRDTGRGATGDIDPRHAGSESWAVTADGAWNSRSGELRAADGTLLGGAIPSANFMIWWDGDPLREILDHSFDPEGEEPAGRPYIAEWDWERGVQEEILSPAGVYSNNHTKGNPVLQADLLGDWREEVIWRSADDSALVLFITTEPTGLRLRTLMHDPQYRLAVAWQNESYNQPPHPSFFLGDGMTRPDAPVIRYAGAGR</sequence>
<dbReference type="InterPro" id="IPR036514">
    <property type="entry name" value="SGNH_hydro_sf"/>
</dbReference>
<evidence type="ECO:0000256" key="3">
    <source>
        <dbReference type="SAM" id="SignalP"/>
    </source>
</evidence>
<accession>A0A1I1MSF0</accession>
<dbReference type="CDD" id="cd00063">
    <property type="entry name" value="FN3"/>
    <property type="match status" value="1"/>
</dbReference>
<dbReference type="SUPFAM" id="SSF49785">
    <property type="entry name" value="Galactose-binding domain-like"/>
    <property type="match status" value="1"/>
</dbReference>
<evidence type="ECO:0000259" key="4">
    <source>
        <dbReference type="PROSITE" id="PS50853"/>
    </source>
</evidence>